<proteinExistence type="predicted"/>
<dbReference type="AlphaFoldDB" id="A0A450XJZ6"/>
<evidence type="ECO:0000313" key="1">
    <source>
        <dbReference type="EMBL" id="VFK13847.1"/>
    </source>
</evidence>
<reference evidence="2" key="1">
    <citation type="submission" date="2019-02" db="EMBL/GenBank/DDBJ databases">
        <authorList>
            <person name="Gruber-Vodicka R. H."/>
            <person name="Seah K. B. B."/>
        </authorList>
    </citation>
    <scope>NUCLEOTIDE SEQUENCE</scope>
    <source>
        <strain evidence="1">BECK_S312</strain>
        <strain evidence="2">BECK_S426</strain>
    </source>
</reference>
<organism evidence="2">
    <name type="scientific">Candidatus Kentrum sp. LPFa</name>
    <dbReference type="NCBI Taxonomy" id="2126335"/>
    <lineage>
        <taxon>Bacteria</taxon>
        <taxon>Pseudomonadati</taxon>
        <taxon>Pseudomonadota</taxon>
        <taxon>Gammaproteobacteria</taxon>
        <taxon>Candidatus Kentrum</taxon>
    </lineage>
</organism>
<name>A0A450XJZ6_9GAMM</name>
<dbReference type="EMBL" id="CAADFM010000094">
    <property type="protein sequence ID" value="VFK13847.1"/>
    <property type="molecule type" value="Genomic_DNA"/>
</dbReference>
<evidence type="ECO:0000313" key="2">
    <source>
        <dbReference type="EMBL" id="VFK29607.1"/>
    </source>
</evidence>
<protein>
    <submittedName>
        <fullName evidence="2">Uncharacterized protein</fullName>
    </submittedName>
</protein>
<gene>
    <name evidence="1" type="ORF">BECKLPF1236A_GA0070988_1009423</name>
    <name evidence="2" type="ORF">BECKLPF1236C_GA0070990_1009023</name>
</gene>
<dbReference type="EMBL" id="CAADFP010000090">
    <property type="protein sequence ID" value="VFK29607.1"/>
    <property type="molecule type" value="Genomic_DNA"/>
</dbReference>
<sequence>MFYIINASESGGYRRFCRDLCEITIFSLRTTYNSVCYSRNPQAFPIMSNVYYLWNQQIIIRLPCPFRYRKNKNPQKIGACARNTPFGAYCYALTCSTKYPFFFTNANRRRFISEHGSEHGSLCFLRLLWQDACQKKNDPNNGNPQGKNHDR</sequence>
<accession>A0A450XJZ6</accession>